<evidence type="ECO:0000313" key="4">
    <source>
        <dbReference type="EMBL" id="GGG63215.1"/>
    </source>
</evidence>
<dbReference type="Gene3D" id="3.30.457.10">
    <property type="entry name" value="Copper amine oxidase-like, N-terminal domain"/>
    <property type="match status" value="1"/>
</dbReference>
<dbReference type="PANTHER" id="PTHR30383">
    <property type="entry name" value="THIOESTERASE 1/PROTEASE 1/LYSOPHOSPHOLIPASE L1"/>
    <property type="match status" value="1"/>
</dbReference>
<keyword evidence="1" id="KW-0732">Signal</keyword>
<feature type="chain" id="PRO_5038755205" description="Copper amine oxidase" evidence="1">
    <location>
        <begin position="27"/>
        <end position="443"/>
    </location>
</feature>
<dbReference type="InterPro" id="IPR012854">
    <property type="entry name" value="Cu_amine_oxidase-like_N"/>
</dbReference>
<reference evidence="4 5" key="1">
    <citation type="journal article" date="2014" name="Int. J. Syst. Evol. Microbiol.">
        <title>Complete genome sequence of Corynebacterium casei LMG S-19264T (=DSM 44701T), isolated from a smear-ripened cheese.</title>
        <authorList>
            <consortium name="US DOE Joint Genome Institute (JGI-PGF)"/>
            <person name="Walter F."/>
            <person name="Albersmeier A."/>
            <person name="Kalinowski J."/>
            <person name="Ruckert C."/>
        </authorList>
    </citation>
    <scope>NUCLEOTIDE SEQUENCE [LARGE SCALE GENOMIC DNA]</scope>
    <source>
        <strain evidence="4 5">CGMCC 1.15286</strain>
    </source>
</reference>
<feature type="domain" description="Copper amine oxidase-like N-terminal" evidence="2">
    <location>
        <begin position="328"/>
        <end position="441"/>
    </location>
</feature>
<proteinExistence type="predicted"/>
<dbReference type="GO" id="GO:0004622">
    <property type="term" value="F:phosphatidylcholine lysophospholipase activity"/>
    <property type="evidence" value="ECO:0007669"/>
    <property type="project" value="TreeGrafter"/>
</dbReference>
<dbReference type="InterPro" id="IPR036582">
    <property type="entry name" value="Mao_N_sf"/>
</dbReference>
<evidence type="ECO:0000259" key="2">
    <source>
        <dbReference type="Pfam" id="PF07833"/>
    </source>
</evidence>
<dbReference type="SUPFAM" id="SSF55383">
    <property type="entry name" value="Copper amine oxidase, domain N"/>
    <property type="match status" value="1"/>
</dbReference>
<evidence type="ECO:0000313" key="5">
    <source>
        <dbReference type="Proteomes" id="UP000600247"/>
    </source>
</evidence>
<comment type="caution">
    <text evidence="4">The sequence shown here is derived from an EMBL/GenBank/DDBJ whole genome shotgun (WGS) entry which is preliminary data.</text>
</comment>
<sequence>MYRKYRDKIIRPAVLLLACATFAIKAWTGFSETASAQGSATDKAAQQSTYYRIVALGDSITAGYEHGFSEHSIPYGYVEHLFEQSLFLGNRTAYTNYGILGLRTTGLHAFVQAAADGRKVIPDDIQKRLPDPRVKEIVSRTKELNASLKQADLIVMTIGGNDLFDVLAKLQQKAPIEEANALLESQLNTYEQELEATLRTIVKLNPNAKIAVADQYLPIPAPLKVGSFTIPLFPEIQRQFLLTGLGQLHDRLNGIVARLNKEGDHVIAVNMSAPFLGNEMKLTSIADGDVHPNRQGYTAIGRAFSKTIWGGYRTVRPRAANVPVSVVIAGKELPVTATKPIIRDGRTFVAMRDVADALGAKLSWSSSSQTATIEYNGHRVQFAIGSKYVVVDGVRTDLKSPPAFLSDEKGSAGKTYLPLAALSDSLGLQVVYRDQLQTVFINK</sequence>
<dbReference type="PANTHER" id="PTHR30383:SF27">
    <property type="entry name" value="SPORE GERMINATION LIPASE LIPC"/>
    <property type="match status" value="1"/>
</dbReference>
<evidence type="ECO:0000256" key="1">
    <source>
        <dbReference type="SAM" id="SignalP"/>
    </source>
</evidence>
<evidence type="ECO:0008006" key="6">
    <source>
        <dbReference type="Google" id="ProtNLM"/>
    </source>
</evidence>
<feature type="signal peptide" evidence="1">
    <location>
        <begin position="1"/>
        <end position="26"/>
    </location>
</feature>
<dbReference type="Gene3D" id="3.40.50.1110">
    <property type="entry name" value="SGNH hydrolase"/>
    <property type="match status" value="1"/>
</dbReference>
<dbReference type="Pfam" id="PF07833">
    <property type="entry name" value="Cu_amine_oxidN1"/>
    <property type="match status" value="1"/>
</dbReference>
<evidence type="ECO:0000259" key="3">
    <source>
        <dbReference type="Pfam" id="PF13472"/>
    </source>
</evidence>
<organism evidence="4 5">
    <name type="scientific">Paenibacillus radicis</name>
    <name type="common">ex Gao et al. 2016</name>
    <dbReference type="NCBI Taxonomy" id="1737354"/>
    <lineage>
        <taxon>Bacteria</taxon>
        <taxon>Bacillati</taxon>
        <taxon>Bacillota</taxon>
        <taxon>Bacilli</taxon>
        <taxon>Bacillales</taxon>
        <taxon>Paenibacillaceae</taxon>
        <taxon>Paenibacillus</taxon>
    </lineage>
</organism>
<dbReference type="Proteomes" id="UP000600247">
    <property type="component" value="Unassembled WGS sequence"/>
</dbReference>
<keyword evidence="5" id="KW-1185">Reference proteome</keyword>
<dbReference type="InterPro" id="IPR008265">
    <property type="entry name" value="Lipase_GDSL_AS"/>
</dbReference>
<name>A0A917H075_9BACL</name>
<dbReference type="EMBL" id="BMHY01000002">
    <property type="protein sequence ID" value="GGG63215.1"/>
    <property type="molecule type" value="Genomic_DNA"/>
</dbReference>
<dbReference type="AlphaFoldDB" id="A0A917H075"/>
<dbReference type="InterPro" id="IPR051532">
    <property type="entry name" value="Ester_Hydrolysis_Enzymes"/>
</dbReference>
<dbReference type="RefSeq" id="WP_188888412.1">
    <property type="nucleotide sequence ID" value="NZ_BMHY01000002.1"/>
</dbReference>
<dbReference type="SUPFAM" id="SSF52266">
    <property type="entry name" value="SGNH hydrolase"/>
    <property type="match status" value="1"/>
</dbReference>
<accession>A0A917H075</accession>
<dbReference type="InterPro" id="IPR013830">
    <property type="entry name" value="SGNH_hydro"/>
</dbReference>
<protein>
    <recommendedName>
        <fullName evidence="6">Copper amine oxidase</fullName>
    </recommendedName>
</protein>
<dbReference type="PROSITE" id="PS01098">
    <property type="entry name" value="LIPASE_GDSL_SER"/>
    <property type="match status" value="1"/>
</dbReference>
<dbReference type="Pfam" id="PF13472">
    <property type="entry name" value="Lipase_GDSL_2"/>
    <property type="match status" value="1"/>
</dbReference>
<feature type="domain" description="SGNH hydrolase-type esterase" evidence="3">
    <location>
        <begin position="55"/>
        <end position="298"/>
    </location>
</feature>
<dbReference type="GO" id="GO:0006629">
    <property type="term" value="P:lipid metabolic process"/>
    <property type="evidence" value="ECO:0007669"/>
    <property type="project" value="InterPro"/>
</dbReference>
<dbReference type="InterPro" id="IPR036514">
    <property type="entry name" value="SGNH_hydro_sf"/>
</dbReference>
<gene>
    <name evidence="4" type="ORF">GCM10010918_16400</name>
</gene>